<evidence type="ECO:0000256" key="7">
    <source>
        <dbReference type="ARBA" id="ARBA00023004"/>
    </source>
</evidence>
<dbReference type="GO" id="GO:0005506">
    <property type="term" value="F:iron ion binding"/>
    <property type="evidence" value="ECO:0007669"/>
    <property type="project" value="InterPro"/>
</dbReference>
<dbReference type="InterPro" id="IPR050121">
    <property type="entry name" value="Cytochrome_P450_monoxygenase"/>
</dbReference>
<proteinExistence type="inferred from homology"/>
<dbReference type="GO" id="GO:0020037">
    <property type="term" value="F:heme binding"/>
    <property type="evidence" value="ECO:0007669"/>
    <property type="project" value="InterPro"/>
</dbReference>
<keyword evidence="8 10" id="KW-0503">Monooxygenase</keyword>
<dbReference type="AlphaFoldDB" id="A0AAN7Z827"/>
<dbReference type="PROSITE" id="PS00086">
    <property type="entry name" value="CYTOCHROME_P450"/>
    <property type="match status" value="1"/>
</dbReference>
<keyword evidence="6 10" id="KW-0560">Oxidoreductase</keyword>
<comment type="cofactor">
    <cofactor evidence="1 9">
        <name>heme</name>
        <dbReference type="ChEBI" id="CHEBI:30413"/>
    </cofactor>
</comment>
<comment type="similarity">
    <text evidence="3 10">Belongs to the cytochrome P450 family.</text>
</comment>
<dbReference type="GO" id="GO:0004497">
    <property type="term" value="F:monooxygenase activity"/>
    <property type="evidence" value="ECO:0007669"/>
    <property type="project" value="UniProtKB-KW"/>
</dbReference>
<evidence type="ECO:0000313" key="12">
    <source>
        <dbReference type="EMBL" id="KAK5628281.1"/>
    </source>
</evidence>
<dbReference type="PANTHER" id="PTHR24305:SF175">
    <property type="entry name" value="CYTOCHROME P450 MONOOXYGENASE PKFB"/>
    <property type="match status" value="1"/>
</dbReference>
<feature type="binding site" description="axial binding residue" evidence="9">
    <location>
        <position position="447"/>
    </location>
    <ligand>
        <name>heme</name>
        <dbReference type="ChEBI" id="CHEBI:30413"/>
    </ligand>
    <ligandPart>
        <name>Fe</name>
        <dbReference type="ChEBI" id="CHEBI:18248"/>
    </ligandPart>
</feature>
<evidence type="ECO:0000256" key="1">
    <source>
        <dbReference type="ARBA" id="ARBA00001971"/>
    </source>
</evidence>
<accession>A0AAN7Z827</accession>
<dbReference type="InterPro" id="IPR017972">
    <property type="entry name" value="Cyt_P450_CS"/>
</dbReference>
<evidence type="ECO:0000256" key="9">
    <source>
        <dbReference type="PIRSR" id="PIRSR602403-1"/>
    </source>
</evidence>
<dbReference type="Pfam" id="PF00067">
    <property type="entry name" value="p450"/>
    <property type="match status" value="1"/>
</dbReference>
<dbReference type="GO" id="GO:0016705">
    <property type="term" value="F:oxidoreductase activity, acting on paired donors, with incorporation or reduction of molecular oxygen"/>
    <property type="evidence" value="ECO:0007669"/>
    <property type="project" value="InterPro"/>
</dbReference>
<organism evidence="12 13">
    <name type="scientific">Xylaria bambusicola</name>
    <dbReference type="NCBI Taxonomy" id="326684"/>
    <lineage>
        <taxon>Eukaryota</taxon>
        <taxon>Fungi</taxon>
        <taxon>Dikarya</taxon>
        <taxon>Ascomycota</taxon>
        <taxon>Pezizomycotina</taxon>
        <taxon>Sordariomycetes</taxon>
        <taxon>Xylariomycetidae</taxon>
        <taxon>Xylariales</taxon>
        <taxon>Xylariaceae</taxon>
        <taxon>Xylaria</taxon>
    </lineage>
</organism>
<evidence type="ECO:0000256" key="4">
    <source>
        <dbReference type="ARBA" id="ARBA00022617"/>
    </source>
</evidence>
<dbReference type="CDD" id="cd11060">
    <property type="entry name" value="CYP57A1-like"/>
    <property type="match status" value="1"/>
</dbReference>
<dbReference type="Gene3D" id="1.10.630.10">
    <property type="entry name" value="Cytochrome P450"/>
    <property type="match status" value="1"/>
</dbReference>
<evidence type="ECO:0008006" key="14">
    <source>
        <dbReference type="Google" id="ProtNLM"/>
    </source>
</evidence>
<sequence>MGKFIFGRLHGGMSVQTIGTIFLILLLIHLFRTWWPLRRIPGPFWAKFTNLQRVAWVKSGHAHLIFQKMHNKYGAVVRMGPNMVSVSDPKAIPTIYPMRAGVPKGDFYTALRAYSRKGGALKLVFNTQDEETTPIFASSITKYEPMVDDVLAQLQKQLNARFVKTGATCDLGDWIQYFAFDVMGTMTFSKRYGFLDDGKDENGMIEKIFDHMKTAAPMTQVPWLDKYLYKNWIVDAFRRTPGLAILKFVNQVIAERQKSVSEGKPAKGAIYPEKDLLARYLEIQTQSPEIPSWAATAWVFTNVIAGSDSVGAIIRTTMFNLLMHRRTLEKLLKELLEAQVSQPYPTWEEVRELPYLDACVQEGARMHPPFALPLERRVPAGGMDILGHYLPEGTAVGGNPYVMNRHEATFGQDAEIWRPERWLDHDGVRKKKLEQSTLTFGAGRRICLGRHLGMLEIKKCIPFLVMNFDLTTQQLQIVDPHVFTVENAWFFKQTGFYARLHHRGTDSSV</sequence>
<keyword evidence="11" id="KW-0812">Transmembrane</keyword>
<evidence type="ECO:0000256" key="2">
    <source>
        <dbReference type="ARBA" id="ARBA00005179"/>
    </source>
</evidence>
<evidence type="ECO:0000256" key="3">
    <source>
        <dbReference type="ARBA" id="ARBA00010617"/>
    </source>
</evidence>
<keyword evidence="4 9" id="KW-0349">Heme</keyword>
<name>A0AAN7Z827_9PEZI</name>
<reference evidence="12 13" key="1">
    <citation type="submission" date="2023-10" db="EMBL/GenBank/DDBJ databases">
        <title>Draft genome sequence of Xylaria bambusicola isolate GMP-LS, the root and basal stem rot pathogen of sugarcane in Indonesia.</title>
        <authorList>
            <person name="Selvaraj P."/>
            <person name="Muralishankar V."/>
            <person name="Muruganantham S."/>
            <person name="Sp S."/>
            <person name="Haryani S."/>
            <person name="Lau K.J.X."/>
            <person name="Naqvi N.I."/>
        </authorList>
    </citation>
    <scope>NUCLEOTIDE SEQUENCE [LARGE SCALE GENOMIC DNA]</scope>
    <source>
        <strain evidence="12">GMP-LS</strain>
    </source>
</reference>
<evidence type="ECO:0000313" key="13">
    <source>
        <dbReference type="Proteomes" id="UP001305414"/>
    </source>
</evidence>
<keyword evidence="11" id="KW-1133">Transmembrane helix</keyword>
<dbReference type="InterPro" id="IPR036396">
    <property type="entry name" value="Cyt_P450_sf"/>
</dbReference>
<dbReference type="PRINTS" id="PR00385">
    <property type="entry name" value="P450"/>
</dbReference>
<dbReference type="InterPro" id="IPR002403">
    <property type="entry name" value="Cyt_P450_E_grp-IV"/>
</dbReference>
<comment type="caution">
    <text evidence="12">The sequence shown here is derived from an EMBL/GenBank/DDBJ whole genome shotgun (WGS) entry which is preliminary data.</text>
</comment>
<comment type="pathway">
    <text evidence="2">Secondary metabolite biosynthesis.</text>
</comment>
<dbReference type="Proteomes" id="UP001305414">
    <property type="component" value="Unassembled WGS sequence"/>
</dbReference>
<dbReference type="InterPro" id="IPR001128">
    <property type="entry name" value="Cyt_P450"/>
</dbReference>
<keyword evidence="13" id="KW-1185">Reference proteome</keyword>
<evidence type="ECO:0000256" key="8">
    <source>
        <dbReference type="ARBA" id="ARBA00023033"/>
    </source>
</evidence>
<keyword evidence="5 9" id="KW-0479">Metal-binding</keyword>
<feature type="transmembrane region" description="Helical" evidence="11">
    <location>
        <begin position="12"/>
        <end position="31"/>
    </location>
</feature>
<dbReference type="PANTHER" id="PTHR24305">
    <property type="entry name" value="CYTOCHROME P450"/>
    <property type="match status" value="1"/>
</dbReference>
<gene>
    <name evidence="12" type="ORF">RRF57_003996</name>
</gene>
<keyword evidence="11" id="KW-0472">Membrane</keyword>
<evidence type="ECO:0000256" key="5">
    <source>
        <dbReference type="ARBA" id="ARBA00022723"/>
    </source>
</evidence>
<dbReference type="SUPFAM" id="SSF48264">
    <property type="entry name" value="Cytochrome P450"/>
    <property type="match status" value="1"/>
</dbReference>
<evidence type="ECO:0000256" key="10">
    <source>
        <dbReference type="RuleBase" id="RU000461"/>
    </source>
</evidence>
<evidence type="ECO:0000256" key="11">
    <source>
        <dbReference type="SAM" id="Phobius"/>
    </source>
</evidence>
<keyword evidence="7 9" id="KW-0408">Iron</keyword>
<dbReference type="EMBL" id="JAWHQM010000008">
    <property type="protein sequence ID" value="KAK5628281.1"/>
    <property type="molecule type" value="Genomic_DNA"/>
</dbReference>
<protein>
    <recommendedName>
        <fullName evidence="14">Cytochrome P450</fullName>
    </recommendedName>
</protein>
<dbReference type="PRINTS" id="PR00465">
    <property type="entry name" value="EP450IV"/>
</dbReference>
<evidence type="ECO:0000256" key="6">
    <source>
        <dbReference type="ARBA" id="ARBA00023002"/>
    </source>
</evidence>